<dbReference type="SMART" id="SM00028">
    <property type="entry name" value="TPR"/>
    <property type="match status" value="3"/>
</dbReference>
<dbReference type="Pfam" id="PF07719">
    <property type="entry name" value="TPR_2"/>
    <property type="match status" value="1"/>
</dbReference>
<dbReference type="Proteomes" id="UP000603640">
    <property type="component" value="Unassembled WGS sequence"/>
</dbReference>
<evidence type="ECO:0000313" key="6">
    <source>
        <dbReference type="Proteomes" id="UP000603640"/>
    </source>
</evidence>
<dbReference type="InterPro" id="IPR013105">
    <property type="entry name" value="TPR_2"/>
</dbReference>
<evidence type="ECO:0000313" key="5">
    <source>
        <dbReference type="EMBL" id="MBC5992484.1"/>
    </source>
</evidence>
<evidence type="ECO:0000256" key="1">
    <source>
        <dbReference type="ARBA" id="ARBA00022737"/>
    </source>
</evidence>
<dbReference type="SUPFAM" id="SSF48452">
    <property type="entry name" value="TPR-like"/>
    <property type="match status" value="1"/>
</dbReference>
<dbReference type="PROSITE" id="PS50005">
    <property type="entry name" value="TPR"/>
    <property type="match status" value="1"/>
</dbReference>
<feature type="compositionally biased region" description="Polar residues" evidence="4">
    <location>
        <begin position="238"/>
        <end position="256"/>
    </location>
</feature>
<keyword evidence="2 3" id="KW-0802">TPR repeat</keyword>
<sequence length="314" mass="35598">MKGLMLTIFLVSILGGGLRTISQINEYTAIAAAAYKQQEYQEAIVAYEYLLNDLEVNDDQIRLNLAHTYYQANRLTEALQQYRLLADNPASHLRSIVHLQLGNIHTKQKKYKQALILYKQALIANPGNEAARYNYELLKKYLDLHPEKAELPKQELPEPEQLQEDSTALPPPAEEEPQPKKKPDESGDTEEEVEQPQPDKNGQKGKGGSSGKENEQPPQQQEKEQASGNQPGDKEGSNLDSQFNPEQQQRSTSGENITEADIRAQTQRSRLQNANISPERAKLLLDAMRNDEMQYIQQLPKKATKKPDRSKPDW</sequence>
<dbReference type="InterPro" id="IPR011990">
    <property type="entry name" value="TPR-like_helical_dom_sf"/>
</dbReference>
<feature type="repeat" description="TPR" evidence="3">
    <location>
        <begin position="95"/>
        <end position="128"/>
    </location>
</feature>
<accession>A0A923SI65</accession>
<gene>
    <name evidence="5" type="ORF">H8S84_06525</name>
</gene>
<reference evidence="5" key="1">
    <citation type="submission" date="2020-08" db="EMBL/GenBank/DDBJ databases">
        <title>Pontibacter sp. SD6 16S ribosomal RNA gene Genome sequencing and assembly.</title>
        <authorList>
            <person name="Kang M."/>
        </authorList>
    </citation>
    <scope>NUCLEOTIDE SEQUENCE</scope>
    <source>
        <strain evidence="5">SD6</strain>
    </source>
</reference>
<dbReference type="AlphaFoldDB" id="A0A923SI65"/>
<dbReference type="EMBL" id="JACRVF010000001">
    <property type="protein sequence ID" value="MBC5992484.1"/>
    <property type="molecule type" value="Genomic_DNA"/>
</dbReference>
<evidence type="ECO:0000256" key="2">
    <source>
        <dbReference type="ARBA" id="ARBA00022803"/>
    </source>
</evidence>
<dbReference type="Gene3D" id="1.25.40.10">
    <property type="entry name" value="Tetratricopeptide repeat domain"/>
    <property type="match status" value="1"/>
</dbReference>
<organism evidence="5 6">
    <name type="scientific">Pontibacter cellulosilyticus</name>
    <dbReference type="NCBI Taxonomy" id="1720253"/>
    <lineage>
        <taxon>Bacteria</taxon>
        <taxon>Pseudomonadati</taxon>
        <taxon>Bacteroidota</taxon>
        <taxon>Cytophagia</taxon>
        <taxon>Cytophagales</taxon>
        <taxon>Hymenobacteraceae</taxon>
        <taxon>Pontibacter</taxon>
    </lineage>
</organism>
<feature type="region of interest" description="Disordered" evidence="4">
    <location>
        <begin position="152"/>
        <end position="278"/>
    </location>
</feature>
<feature type="compositionally biased region" description="Polar residues" evidence="4">
    <location>
        <begin position="264"/>
        <end position="276"/>
    </location>
</feature>
<comment type="caution">
    <text evidence="5">The sequence shown here is derived from an EMBL/GenBank/DDBJ whole genome shotgun (WGS) entry which is preliminary data.</text>
</comment>
<evidence type="ECO:0000256" key="3">
    <source>
        <dbReference type="PROSITE-ProRule" id="PRU00339"/>
    </source>
</evidence>
<name>A0A923SI65_9BACT</name>
<protein>
    <submittedName>
        <fullName evidence="5">Tetratricopeptide repeat protein</fullName>
    </submittedName>
</protein>
<keyword evidence="1" id="KW-0677">Repeat</keyword>
<dbReference type="InterPro" id="IPR019734">
    <property type="entry name" value="TPR_rpt"/>
</dbReference>
<evidence type="ECO:0000256" key="4">
    <source>
        <dbReference type="SAM" id="MobiDB-lite"/>
    </source>
</evidence>
<proteinExistence type="predicted"/>
<keyword evidence="6" id="KW-1185">Reference proteome</keyword>